<keyword evidence="10" id="KW-1185">Reference proteome</keyword>
<keyword evidence="4 6" id="KW-0472">Membrane</keyword>
<feature type="domain" description="DUF2421" evidence="7">
    <location>
        <begin position="903"/>
        <end position="1061"/>
    </location>
</feature>
<feature type="transmembrane region" description="Helical" evidence="6">
    <location>
        <begin position="688"/>
        <end position="706"/>
    </location>
</feature>
<dbReference type="OrthoDB" id="68611at2759"/>
<feature type="transmembrane region" description="Helical" evidence="6">
    <location>
        <begin position="254"/>
        <end position="272"/>
    </location>
</feature>
<evidence type="ECO:0000313" key="9">
    <source>
        <dbReference type="EMBL" id="EAZ63760.2"/>
    </source>
</evidence>
<accession>A3GFH7</accession>
<sequence>MSGGSYKATENNDITPGSPSDISQLHSVTFGDESFAPISTTNTKSNGKFNINSNSIKQTGSSDNSLDLDHSVNIFAPTSEHRQVFSRFPDLNRQNSVILASSGKKVHRTLSLSSDTFRAEIDNQRNETDALLGNRNNSLAEDEGRTASLYRTLVLPFAAYYYDNTCRSVLKCAIAYLIASLGVYWTPFDNLLGTTDSKHVVATVATYFHPSRSKGSMTQSLVYVIISLAFTFVVSFGCRAVSAEFYNRGENELGHAIDLVVSSVALGIIAFSKQMVNKPTFNTACSLASISIVACIVKEGSLNSDNIPIERLQATFQVVVVGCIISVAVCYLLWPVSSIKKLRKSLNDSYNIMSSGLSVVAKRFLTGEKLTTRDSEIFNKLKSNISELLSNLEEAKFELRLYGREEEWKLFEQLVNSTISLGRQLQALRSSAEMQWSLLHSEEEGSEETSTRPESIKSMDSYTSDILRLTYSVENMTTILDEHFHTAHNSTQLFNLFVSYLSPSIRSFIFTIKGVMSEVPFEKFSEIYPNKFAKTTNLQHSLNDAIYLFENKQAESIEKLYDQDIFKREADFLFKADKEEVAACCGNFSSLLNLFANELLEFIKLSEKYEDAREAPLAWPWLHVWEWKWNDRKDGIYRQNSTLNAALLDLRAQLGTQAKPKDSETGFQKWSYKVWMFFKFLRRTDIQFGIRVGLGAFVISLFAFLPQTKETFNMWRGEWALAIYCIMMNKSLGGTTMTVKWRILGTFMGAFGAYVVWMLTDGNVYILCLSGFLIAIPSFYIIIFWAKNNAFGRFILLAYNLTALYSYSMRSQLDNEDGNEGGEDPIVDEIAFHRFVAVSIGIVWALIMASCVLPSSARSRLKNGLTVLWLRLGLIWNSDPLEYDPKSMRLVGLKDESGMNRLLSECETLLKQAPIEFRLKGTFPTKTYASLLQHTSAIIDSFENINLMIKVDPVLNANEEFVLKYIEAERNEVGHRIFLIFYMIASSMKLGFPLPSKPASIEHAKDRLLYKLSEVRNQALQKPELQLTNNDFILLYSYILVASSITEQLDNIMEHVKQLLGNVSEDIFSLV</sequence>
<feature type="transmembrane region" description="Helical" evidence="6">
    <location>
        <begin position="741"/>
        <end position="758"/>
    </location>
</feature>
<feature type="transmembrane region" description="Helical" evidence="6">
    <location>
        <begin position="284"/>
        <end position="302"/>
    </location>
</feature>
<name>A3GFH7_PICST</name>
<dbReference type="GeneID" id="4851026"/>
<dbReference type="PANTHER" id="PTHR47804:SF1">
    <property type="entry name" value="DUF2421 DOMAIN-CONTAINING PROTEIN"/>
    <property type="match status" value="1"/>
</dbReference>
<feature type="transmembrane region" description="Helical" evidence="6">
    <location>
        <begin position="764"/>
        <end position="783"/>
    </location>
</feature>
<comment type="caution">
    <text evidence="9">The sequence shown here is derived from an EMBL/GenBank/DDBJ whole genome shotgun (WGS) entry which is preliminary data.</text>
</comment>
<evidence type="ECO:0000256" key="2">
    <source>
        <dbReference type="ARBA" id="ARBA00022692"/>
    </source>
</evidence>
<comment type="subcellular location">
    <subcellularLocation>
        <location evidence="1">Membrane</location>
        <topology evidence="1">Multi-pass membrane protein</topology>
    </subcellularLocation>
</comment>
<dbReference type="InterPro" id="IPR052430">
    <property type="entry name" value="IVT-Associated"/>
</dbReference>
<evidence type="ECO:0000259" key="7">
    <source>
        <dbReference type="Pfam" id="PF10334"/>
    </source>
</evidence>
<dbReference type="STRING" id="322104.A3GFH7"/>
<evidence type="ECO:0000313" key="10">
    <source>
        <dbReference type="Proteomes" id="UP000002258"/>
    </source>
</evidence>
<dbReference type="OMA" id="INEHFRH"/>
<feature type="transmembrane region" description="Helical" evidence="6">
    <location>
        <begin position="221"/>
        <end position="242"/>
    </location>
</feature>
<keyword evidence="2 6" id="KW-0812">Transmembrane</keyword>
<evidence type="ECO:0000259" key="8">
    <source>
        <dbReference type="Pfam" id="PF13515"/>
    </source>
</evidence>
<reference evidence="9 10" key="1">
    <citation type="journal article" date="2007" name="Nat. Biotechnol.">
        <title>Genome sequence of the lignocellulose-bioconverting and xylose-fermenting yeast Pichia stipitis.</title>
        <authorList>
            <person name="Jeffries T.W."/>
            <person name="Grigoriev I.V."/>
            <person name="Grimwood J."/>
            <person name="Laplaza J.M."/>
            <person name="Aerts A."/>
            <person name="Salamov A."/>
            <person name="Schmutz J."/>
            <person name="Lindquist E."/>
            <person name="Dehal P."/>
            <person name="Shapiro H."/>
            <person name="Jin Y.S."/>
            <person name="Passoth V."/>
            <person name="Richardson P.M."/>
        </authorList>
    </citation>
    <scope>NUCLEOTIDE SEQUENCE [LARGE SCALE GENOMIC DNA]</scope>
    <source>
        <strain evidence="10">ATCC 58785 / CBS 6054 / NBRC 10063 / NRRL Y-11545</strain>
    </source>
</reference>
<dbReference type="InParanoid" id="A3GFH7"/>
<feature type="region of interest" description="Disordered" evidence="5">
    <location>
        <begin position="1"/>
        <end position="25"/>
    </location>
</feature>
<feature type="region of interest" description="Disordered" evidence="5">
    <location>
        <begin position="39"/>
        <end position="64"/>
    </location>
</feature>
<gene>
    <name evidence="9" type="ORF">PICST_28250</name>
</gene>
<dbReference type="Proteomes" id="UP000002258">
    <property type="component" value="Chromosome 1"/>
</dbReference>
<dbReference type="HOGENOM" id="CLU_001127_0_0_1"/>
<evidence type="ECO:0000256" key="5">
    <source>
        <dbReference type="SAM" id="MobiDB-lite"/>
    </source>
</evidence>
<organism evidence="9 10">
    <name type="scientific">Scheffersomyces stipitis (strain ATCC 58785 / CBS 6054 / NBRC 10063 / NRRL Y-11545)</name>
    <name type="common">Yeast</name>
    <name type="synonym">Pichia stipitis</name>
    <dbReference type="NCBI Taxonomy" id="322104"/>
    <lineage>
        <taxon>Eukaryota</taxon>
        <taxon>Fungi</taxon>
        <taxon>Dikarya</taxon>
        <taxon>Ascomycota</taxon>
        <taxon>Saccharomycotina</taxon>
        <taxon>Pichiomycetes</taxon>
        <taxon>Debaryomycetaceae</taxon>
        <taxon>Scheffersomyces</taxon>
    </lineage>
</organism>
<feature type="transmembrane region" description="Helical" evidence="6">
    <location>
        <begin position="314"/>
        <end position="334"/>
    </location>
</feature>
<dbReference type="KEGG" id="pic:PICST_28250"/>
<dbReference type="GO" id="GO:0016020">
    <property type="term" value="C:membrane"/>
    <property type="evidence" value="ECO:0007669"/>
    <property type="project" value="UniProtKB-SubCell"/>
</dbReference>
<dbReference type="Pfam" id="PF10334">
    <property type="entry name" value="BRE4"/>
    <property type="match status" value="1"/>
</dbReference>
<dbReference type="AlphaFoldDB" id="A3GFH7"/>
<feature type="transmembrane region" description="Helical" evidence="6">
    <location>
        <begin position="830"/>
        <end position="853"/>
    </location>
</feature>
<dbReference type="EMBL" id="AAVQ01000001">
    <property type="protein sequence ID" value="EAZ63760.2"/>
    <property type="molecule type" value="Genomic_DNA"/>
</dbReference>
<dbReference type="eggNOG" id="KOG4711">
    <property type="taxonomic scope" value="Eukaryota"/>
</dbReference>
<protein>
    <submittedName>
        <fullName evidence="9">Uncharacterized protein</fullName>
    </submittedName>
</protein>
<dbReference type="RefSeq" id="XP_001387783.2">
    <property type="nucleotide sequence ID" value="XM_001387746.1"/>
</dbReference>
<dbReference type="InterPro" id="IPR049453">
    <property type="entry name" value="Memb_transporter_dom"/>
</dbReference>
<evidence type="ECO:0000256" key="1">
    <source>
        <dbReference type="ARBA" id="ARBA00004141"/>
    </source>
</evidence>
<dbReference type="InterPro" id="IPR018820">
    <property type="entry name" value="BRE4-related_DUF2421"/>
</dbReference>
<feature type="compositionally biased region" description="Polar residues" evidence="5">
    <location>
        <begin position="8"/>
        <end position="25"/>
    </location>
</feature>
<feature type="domain" description="Integral membrane bound transporter" evidence="8">
    <location>
        <begin position="711"/>
        <end position="848"/>
    </location>
</feature>
<dbReference type="Pfam" id="PF13515">
    <property type="entry name" value="FUSC_2"/>
    <property type="match status" value="1"/>
</dbReference>
<evidence type="ECO:0000256" key="4">
    <source>
        <dbReference type="ARBA" id="ARBA00023136"/>
    </source>
</evidence>
<keyword evidence="3 6" id="KW-1133">Transmembrane helix</keyword>
<dbReference type="PANTHER" id="PTHR47804">
    <property type="entry name" value="60S RIBOSOMAL PROTEIN L19"/>
    <property type="match status" value="1"/>
</dbReference>
<evidence type="ECO:0000256" key="3">
    <source>
        <dbReference type="ARBA" id="ARBA00022989"/>
    </source>
</evidence>
<evidence type="ECO:0000256" key="6">
    <source>
        <dbReference type="SAM" id="Phobius"/>
    </source>
</evidence>
<proteinExistence type="predicted"/>